<dbReference type="InterPro" id="IPR007396">
    <property type="entry name" value="TR_PAI2-type"/>
</dbReference>
<dbReference type="Gene3D" id="2.30.110.10">
    <property type="entry name" value="Electron Transport, Fmn-binding Protein, Chain A"/>
    <property type="match status" value="1"/>
</dbReference>
<gene>
    <name evidence="1" type="ORF">PVT71_07940</name>
</gene>
<dbReference type="EMBL" id="CP123384">
    <property type="protein sequence ID" value="XCC92429.1"/>
    <property type="molecule type" value="Genomic_DNA"/>
</dbReference>
<dbReference type="Pfam" id="PF04299">
    <property type="entry name" value="FMN_bind_2"/>
    <property type="match status" value="1"/>
</dbReference>
<dbReference type="SUPFAM" id="SSF50475">
    <property type="entry name" value="FMN-binding split barrel"/>
    <property type="match status" value="1"/>
</dbReference>
<reference evidence="1" key="1">
    <citation type="submission" date="2023-02" db="EMBL/GenBank/DDBJ databases">
        <title>Description and genomic characterization of Salipiger bruguierae sp. nov., isolated from the sediment of mangrove plant Bruguiera sexangula.</title>
        <authorList>
            <person name="Long M."/>
        </authorList>
    </citation>
    <scope>NUCLEOTIDE SEQUENCE</scope>
    <source>
        <strain evidence="1">H15</strain>
    </source>
</reference>
<proteinExistence type="predicted"/>
<dbReference type="PIRSF" id="PIRSF010372">
    <property type="entry name" value="PaiB"/>
    <property type="match status" value="1"/>
</dbReference>
<organism evidence="1">
    <name type="scientific">Alloyangia sp. H15</name>
    <dbReference type="NCBI Taxonomy" id="3029062"/>
    <lineage>
        <taxon>Bacteria</taxon>
        <taxon>Pseudomonadati</taxon>
        <taxon>Pseudomonadota</taxon>
        <taxon>Alphaproteobacteria</taxon>
        <taxon>Rhodobacterales</taxon>
        <taxon>Roseobacteraceae</taxon>
        <taxon>Alloyangia</taxon>
    </lineage>
</organism>
<dbReference type="AlphaFoldDB" id="A0AAU8ACS9"/>
<sequence>MHPNPIFRRTEEAQSLALVRDRAFGTLAISTEGAPLLSHVPFLLSQDASHADLHLVRSNPICRAAREGIAARLAVSGPDGYVSPDWYGDPGQVPTWNYVAVHLIGRLEPLPPEEIDPLLAAQSAAFEARLAPKHPWTMEKMDPEVRAKLQRMILPFRLHIDEIDSTWKLSQNKTDEMRTAAAAELGTGFGQELDMLATLMKDPPRDGA</sequence>
<dbReference type="RefSeq" id="WP_353471258.1">
    <property type="nucleotide sequence ID" value="NZ_CP123384.1"/>
</dbReference>
<name>A0AAU8ACS9_9RHOB</name>
<evidence type="ECO:0000313" key="1">
    <source>
        <dbReference type="EMBL" id="XCC92429.1"/>
    </source>
</evidence>
<dbReference type="PANTHER" id="PTHR35802">
    <property type="entry name" value="PROTEASE SYNTHASE AND SPORULATION PROTEIN PAI 2"/>
    <property type="match status" value="1"/>
</dbReference>
<accession>A0AAU8ACS9</accession>
<dbReference type="InterPro" id="IPR012349">
    <property type="entry name" value="Split_barrel_FMN-bd"/>
</dbReference>
<dbReference type="PANTHER" id="PTHR35802:SF1">
    <property type="entry name" value="PROTEASE SYNTHASE AND SPORULATION PROTEIN PAI 2"/>
    <property type="match status" value="1"/>
</dbReference>
<protein>
    <submittedName>
        <fullName evidence="1">FMN-binding negative transcriptional regulator</fullName>
    </submittedName>
</protein>